<dbReference type="InterPro" id="IPR002579">
    <property type="entry name" value="Met_Sox_Rdtase_MsrB_dom"/>
</dbReference>
<evidence type="ECO:0000256" key="6">
    <source>
        <dbReference type="ARBA" id="ARBA00023002"/>
    </source>
</evidence>
<reference evidence="9" key="1">
    <citation type="journal article" date="2015" name="ISME J.">
        <title>Aquifer environment selects for microbial species cohorts in sediment and groundwater.</title>
        <authorList>
            <person name="Hug L.A."/>
            <person name="Thomas B.C."/>
            <person name="Brown C.T."/>
            <person name="Frischkorn K.R."/>
            <person name="Williams K.H."/>
            <person name="Tringe S.G."/>
            <person name="Banfield J.F."/>
        </authorList>
    </citation>
    <scope>NUCLEOTIDE SEQUENCE</scope>
</reference>
<dbReference type="PANTHER" id="PTHR10173">
    <property type="entry name" value="METHIONINE SULFOXIDE REDUCTASE"/>
    <property type="match status" value="1"/>
</dbReference>
<dbReference type="GO" id="GO:0046872">
    <property type="term" value="F:metal ion binding"/>
    <property type="evidence" value="ECO:0007669"/>
    <property type="project" value="UniProtKB-KW"/>
</dbReference>
<keyword evidence="6 9" id="KW-0560">Oxidoreductase</keyword>
<protein>
    <recommendedName>
        <fullName evidence="3">peptide-methionine (R)-S-oxide reductase</fullName>
        <ecNumber evidence="3">1.8.4.12</ecNumber>
    </recommendedName>
</protein>
<dbReference type="PROSITE" id="PS51790">
    <property type="entry name" value="MSRB"/>
    <property type="match status" value="1"/>
</dbReference>
<dbReference type="InterPro" id="IPR028427">
    <property type="entry name" value="Met_Sox_Rdtase_MsrB"/>
</dbReference>
<evidence type="ECO:0000259" key="8">
    <source>
        <dbReference type="PROSITE" id="PS51790"/>
    </source>
</evidence>
<evidence type="ECO:0000256" key="4">
    <source>
        <dbReference type="ARBA" id="ARBA00022723"/>
    </source>
</evidence>
<comment type="catalytic activity">
    <reaction evidence="7">
        <text>L-methionyl-[protein] + [thioredoxin]-disulfide + H2O = L-methionyl-(R)-S-oxide-[protein] + [thioredoxin]-dithiol</text>
        <dbReference type="Rhea" id="RHEA:24164"/>
        <dbReference type="Rhea" id="RHEA-COMP:10698"/>
        <dbReference type="Rhea" id="RHEA-COMP:10700"/>
        <dbReference type="Rhea" id="RHEA-COMP:12313"/>
        <dbReference type="Rhea" id="RHEA-COMP:12314"/>
        <dbReference type="ChEBI" id="CHEBI:15377"/>
        <dbReference type="ChEBI" id="CHEBI:16044"/>
        <dbReference type="ChEBI" id="CHEBI:29950"/>
        <dbReference type="ChEBI" id="CHEBI:45764"/>
        <dbReference type="ChEBI" id="CHEBI:50058"/>
        <dbReference type="EC" id="1.8.4.12"/>
    </reaction>
</comment>
<organism evidence="9">
    <name type="scientific">uncultured archaeon Rifle_16ft_4_minimus_37913</name>
    <dbReference type="NCBI Taxonomy" id="1665152"/>
    <lineage>
        <taxon>Archaea</taxon>
        <taxon>environmental samples</taxon>
    </lineage>
</organism>
<evidence type="ECO:0000256" key="1">
    <source>
        <dbReference type="ARBA" id="ARBA00001947"/>
    </source>
</evidence>
<dbReference type="FunFam" id="2.170.150.20:FF:000001">
    <property type="entry name" value="Peptide methionine sulfoxide reductase MsrB"/>
    <property type="match status" value="1"/>
</dbReference>
<evidence type="ECO:0000313" key="9">
    <source>
        <dbReference type="EMBL" id="AKQ03341.1"/>
    </source>
</evidence>
<dbReference type="InterPro" id="IPR011057">
    <property type="entry name" value="Mss4-like_sf"/>
</dbReference>
<dbReference type="EMBL" id="KT007010">
    <property type="protein sequence ID" value="AKQ03341.1"/>
    <property type="molecule type" value="Genomic_DNA"/>
</dbReference>
<keyword evidence="5" id="KW-0862">Zinc</keyword>
<feature type="domain" description="MsrB" evidence="8">
    <location>
        <begin position="5"/>
        <end position="132"/>
    </location>
</feature>
<dbReference type="AlphaFoldDB" id="A0A0H4T6F6"/>
<evidence type="ECO:0000256" key="2">
    <source>
        <dbReference type="ARBA" id="ARBA00007174"/>
    </source>
</evidence>
<sequence length="135" mass="15244">MKKTDSHWKKKLSPERYHVLREKGTEMAGTGKILHNKKSGMYMCGACGAPLFSSKHKFDSGTGWPSFYEIAKEGKGNVKLQRDFSHGMLRTEVLCSRCGSHLGHVFIEEKTEKCPTGKRYCINSLALDFKGKNEK</sequence>
<dbReference type="PANTHER" id="PTHR10173:SF52">
    <property type="entry name" value="METHIONINE-R-SULFOXIDE REDUCTASE B1"/>
    <property type="match status" value="1"/>
</dbReference>
<evidence type="ECO:0000256" key="7">
    <source>
        <dbReference type="ARBA" id="ARBA00048488"/>
    </source>
</evidence>
<dbReference type="GO" id="GO:0030091">
    <property type="term" value="P:protein repair"/>
    <property type="evidence" value="ECO:0007669"/>
    <property type="project" value="InterPro"/>
</dbReference>
<evidence type="ECO:0000256" key="3">
    <source>
        <dbReference type="ARBA" id="ARBA00012499"/>
    </source>
</evidence>
<keyword evidence="4" id="KW-0479">Metal-binding</keyword>
<dbReference type="Pfam" id="PF01641">
    <property type="entry name" value="SelR"/>
    <property type="match status" value="1"/>
</dbReference>
<comment type="cofactor">
    <cofactor evidence="1">
        <name>Zn(2+)</name>
        <dbReference type="ChEBI" id="CHEBI:29105"/>
    </cofactor>
</comment>
<accession>A0A0H4T6F6</accession>
<comment type="similarity">
    <text evidence="2">Belongs to the MsrB Met sulfoxide reductase family.</text>
</comment>
<dbReference type="GO" id="GO:0006979">
    <property type="term" value="P:response to oxidative stress"/>
    <property type="evidence" value="ECO:0007669"/>
    <property type="project" value="InterPro"/>
</dbReference>
<dbReference type="NCBIfam" id="TIGR00357">
    <property type="entry name" value="peptide-methionine (R)-S-oxide reductase MsrB"/>
    <property type="match status" value="1"/>
</dbReference>
<evidence type="ECO:0000256" key="5">
    <source>
        <dbReference type="ARBA" id="ARBA00022833"/>
    </source>
</evidence>
<dbReference type="EC" id="1.8.4.12" evidence="3"/>
<dbReference type="SUPFAM" id="SSF51316">
    <property type="entry name" value="Mss4-like"/>
    <property type="match status" value="1"/>
</dbReference>
<name>A0A0H4T6F6_9ARCH</name>
<dbReference type="GO" id="GO:0005737">
    <property type="term" value="C:cytoplasm"/>
    <property type="evidence" value="ECO:0007669"/>
    <property type="project" value="TreeGrafter"/>
</dbReference>
<dbReference type="GO" id="GO:0033743">
    <property type="term" value="F:peptide-methionine (R)-S-oxide reductase activity"/>
    <property type="evidence" value="ECO:0007669"/>
    <property type="project" value="UniProtKB-EC"/>
</dbReference>
<dbReference type="Gene3D" id="2.170.150.20">
    <property type="entry name" value="Peptide methionine sulfoxide reductase"/>
    <property type="match status" value="1"/>
</dbReference>
<proteinExistence type="inferred from homology"/>